<protein>
    <recommendedName>
        <fullName evidence="4">CCHC-type domain-containing protein</fullName>
    </recommendedName>
</protein>
<name>A0A2K1ITG9_PHYPA</name>
<evidence type="ECO:0000313" key="1">
    <source>
        <dbReference type="EMBL" id="PNR32558.1"/>
    </source>
</evidence>
<organism evidence="1">
    <name type="scientific">Physcomitrium patens</name>
    <name type="common">Spreading-leaved earth moss</name>
    <name type="synonym">Physcomitrella patens</name>
    <dbReference type="NCBI Taxonomy" id="3218"/>
    <lineage>
        <taxon>Eukaryota</taxon>
        <taxon>Viridiplantae</taxon>
        <taxon>Streptophyta</taxon>
        <taxon>Embryophyta</taxon>
        <taxon>Bryophyta</taxon>
        <taxon>Bryophytina</taxon>
        <taxon>Bryopsida</taxon>
        <taxon>Funariidae</taxon>
        <taxon>Funariales</taxon>
        <taxon>Funariaceae</taxon>
        <taxon>Physcomitrium</taxon>
    </lineage>
</organism>
<reference evidence="1 3" key="2">
    <citation type="journal article" date="2018" name="Plant J.">
        <title>The Physcomitrella patens chromosome-scale assembly reveals moss genome structure and evolution.</title>
        <authorList>
            <person name="Lang D."/>
            <person name="Ullrich K.K."/>
            <person name="Murat F."/>
            <person name="Fuchs J."/>
            <person name="Jenkins J."/>
            <person name="Haas F.B."/>
            <person name="Piednoel M."/>
            <person name="Gundlach H."/>
            <person name="Van Bel M."/>
            <person name="Meyberg R."/>
            <person name="Vives C."/>
            <person name="Morata J."/>
            <person name="Symeonidi A."/>
            <person name="Hiss M."/>
            <person name="Muchero W."/>
            <person name="Kamisugi Y."/>
            <person name="Saleh O."/>
            <person name="Blanc G."/>
            <person name="Decker E.L."/>
            <person name="van Gessel N."/>
            <person name="Grimwood J."/>
            <person name="Hayes R.D."/>
            <person name="Graham S.W."/>
            <person name="Gunter L.E."/>
            <person name="McDaniel S.F."/>
            <person name="Hoernstein S.N.W."/>
            <person name="Larsson A."/>
            <person name="Li F.W."/>
            <person name="Perroud P.F."/>
            <person name="Phillips J."/>
            <person name="Ranjan P."/>
            <person name="Rokshar D.S."/>
            <person name="Rothfels C.J."/>
            <person name="Schneider L."/>
            <person name="Shu S."/>
            <person name="Stevenson D.W."/>
            <person name="Thummler F."/>
            <person name="Tillich M."/>
            <person name="Villarreal Aguilar J.C."/>
            <person name="Widiez T."/>
            <person name="Wong G.K."/>
            <person name="Wymore A."/>
            <person name="Zhang Y."/>
            <person name="Zimmer A.D."/>
            <person name="Quatrano R.S."/>
            <person name="Mayer K.F.X."/>
            <person name="Goodstein D."/>
            <person name="Casacuberta J.M."/>
            <person name="Vandepoele K."/>
            <person name="Reski R."/>
            <person name="Cuming A.C."/>
            <person name="Tuskan G.A."/>
            <person name="Maumus F."/>
            <person name="Salse J."/>
            <person name="Schmutz J."/>
            <person name="Rensing S.A."/>
        </authorList>
    </citation>
    <scope>NUCLEOTIDE SEQUENCE [LARGE SCALE GENOMIC DNA]</scope>
    <source>
        <strain evidence="2 3">cv. Gransden 2004</strain>
    </source>
</reference>
<dbReference type="PaxDb" id="3218-PP1S334_13V6.1"/>
<dbReference type="EMBL" id="ABEU02000020">
    <property type="protein sequence ID" value="PNR32558.1"/>
    <property type="molecule type" value="Genomic_DNA"/>
</dbReference>
<evidence type="ECO:0000313" key="3">
    <source>
        <dbReference type="Proteomes" id="UP000006727"/>
    </source>
</evidence>
<dbReference type="Gramene" id="Pp3c20_580V3.1">
    <property type="protein sequence ID" value="PAC:32946503.CDS.1"/>
    <property type="gene ID" value="Pp3c20_580"/>
</dbReference>
<dbReference type="AlphaFoldDB" id="A0A2K1ITG9"/>
<dbReference type="EnsemblPlants" id="Pp3c20_580V3.1">
    <property type="protein sequence ID" value="PAC:32946503.CDS.1"/>
    <property type="gene ID" value="Pp3c20_580"/>
</dbReference>
<evidence type="ECO:0000313" key="2">
    <source>
        <dbReference type="EnsemblPlants" id="PAC:32946503.CDS.1"/>
    </source>
</evidence>
<evidence type="ECO:0008006" key="4">
    <source>
        <dbReference type="Google" id="ProtNLM"/>
    </source>
</evidence>
<keyword evidence="3" id="KW-1185">Reference proteome</keyword>
<sequence>MVKSYILNVSDPTVAGEVLAKVYSRQTIANVLNFLDRLENIKMSEDMSVSTFMQHVNDLLNDLREINKLPSDIMVVHKILKNLLTKYENFVKILRAKKETPSLIRLVSRLHMEELEMSMRTRSTQEVLIFKIRNIMREKQRPFNGHKAFSTMNNINQRRIVSQQRFMGLGERHEGLVCYRCGKPG</sequence>
<accession>A0A2K1ITG9</accession>
<dbReference type="Proteomes" id="UP000006727">
    <property type="component" value="Chromosome 20"/>
</dbReference>
<dbReference type="Pfam" id="PF14223">
    <property type="entry name" value="Retrotran_gag_2"/>
    <property type="match status" value="1"/>
</dbReference>
<gene>
    <name evidence="1" type="ORF">PHYPA_024500</name>
</gene>
<proteinExistence type="predicted"/>
<reference evidence="2" key="3">
    <citation type="submission" date="2020-12" db="UniProtKB">
        <authorList>
            <consortium name="EnsemblPlants"/>
        </authorList>
    </citation>
    <scope>IDENTIFICATION</scope>
</reference>
<reference evidence="1 3" key="1">
    <citation type="journal article" date="2008" name="Science">
        <title>The Physcomitrella genome reveals evolutionary insights into the conquest of land by plants.</title>
        <authorList>
            <person name="Rensing S."/>
            <person name="Lang D."/>
            <person name="Zimmer A."/>
            <person name="Terry A."/>
            <person name="Salamov A."/>
            <person name="Shapiro H."/>
            <person name="Nishiyama T."/>
            <person name="Perroud P.-F."/>
            <person name="Lindquist E."/>
            <person name="Kamisugi Y."/>
            <person name="Tanahashi T."/>
            <person name="Sakakibara K."/>
            <person name="Fujita T."/>
            <person name="Oishi K."/>
            <person name="Shin-I T."/>
            <person name="Kuroki Y."/>
            <person name="Toyoda A."/>
            <person name="Suzuki Y."/>
            <person name="Hashimoto A."/>
            <person name="Yamaguchi K."/>
            <person name="Sugano A."/>
            <person name="Kohara Y."/>
            <person name="Fujiyama A."/>
            <person name="Anterola A."/>
            <person name="Aoki S."/>
            <person name="Ashton N."/>
            <person name="Barbazuk W.B."/>
            <person name="Barker E."/>
            <person name="Bennetzen J."/>
            <person name="Bezanilla M."/>
            <person name="Blankenship R."/>
            <person name="Cho S.H."/>
            <person name="Dutcher S."/>
            <person name="Estelle M."/>
            <person name="Fawcett J.A."/>
            <person name="Gundlach H."/>
            <person name="Hanada K."/>
            <person name="Heyl A."/>
            <person name="Hicks K.A."/>
            <person name="Hugh J."/>
            <person name="Lohr M."/>
            <person name="Mayer K."/>
            <person name="Melkozernov A."/>
            <person name="Murata T."/>
            <person name="Nelson D."/>
            <person name="Pils B."/>
            <person name="Prigge M."/>
            <person name="Reiss B."/>
            <person name="Renner T."/>
            <person name="Rombauts S."/>
            <person name="Rushton P."/>
            <person name="Sanderfoot A."/>
            <person name="Schween G."/>
            <person name="Shiu S.-H."/>
            <person name="Stueber K."/>
            <person name="Theodoulou F.L."/>
            <person name="Tu H."/>
            <person name="Van de Peer Y."/>
            <person name="Verrier P.J."/>
            <person name="Waters E."/>
            <person name="Wood A."/>
            <person name="Yang L."/>
            <person name="Cove D."/>
            <person name="Cuming A."/>
            <person name="Hasebe M."/>
            <person name="Lucas S."/>
            <person name="Mishler D.B."/>
            <person name="Reski R."/>
            <person name="Grigoriev I."/>
            <person name="Quatrano R.S."/>
            <person name="Boore J.L."/>
        </authorList>
    </citation>
    <scope>NUCLEOTIDE SEQUENCE [LARGE SCALE GENOMIC DNA]</scope>
    <source>
        <strain evidence="2 3">cv. Gransden 2004</strain>
    </source>
</reference>
<dbReference type="InParanoid" id="A0A2K1ITG9"/>